<dbReference type="EMBL" id="CAXDID020000062">
    <property type="protein sequence ID" value="CAL6010898.1"/>
    <property type="molecule type" value="Genomic_DNA"/>
</dbReference>
<organism evidence="1 2">
    <name type="scientific">Hexamita inflata</name>
    <dbReference type="NCBI Taxonomy" id="28002"/>
    <lineage>
        <taxon>Eukaryota</taxon>
        <taxon>Metamonada</taxon>
        <taxon>Diplomonadida</taxon>
        <taxon>Hexamitidae</taxon>
        <taxon>Hexamitinae</taxon>
        <taxon>Hexamita</taxon>
    </lineage>
</organism>
<name>A0ABP1I7B4_9EUKA</name>
<comment type="caution">
    <text evidence="1">The sequence shown here is derived from an EMBL/GenBank/DDBJ whole genome shotgun (WGS) entry which is preliminary data.</text>
</comment>
<sequence>MNTAQFTDTFKEHIRQLFGEQFQRTFTSDRDVVEFYKKRDKNTKIPWEELAARLNKTTAACYKYFINTFCKNVLEAWPQEILLQTQQMVDQLCKEAFPTTNFKQTKRKIIDQVSDFYKLRGYTNYHFDTLYFRMYNRVEKNYKDFEETHVNCKIPQELVHVYMSGSNDFSKLQTLAGRVMDDTKLLQVMTETLEENSGNFGQ</sequence>
<keyword evidence="2" id="KW-1185">Reference proteome</keyword>
<proteinExistence type="predicted"/>
<gene>
    <name evidence="1" type="ORF">HINF_LOCUS22307</name>
</gene>
<accession>A0ABP1I7B4</accession>
<protein>
    <submittedName>
        <fullName evidence="1">Uncharacterized protein</fullName>
    </submittedName>
</protein>
<evidence type="ECO:0000313" key="2">
    <source>
        <dbReference type="Proteomes" id="UP001642409"/>
    </source>
</evidence>
<dbReference type="Proteomes" id="UP001642409">
    <property type="component" value="Unassembled WGS sequence"/>
</dbReference>
<evidence type="ECO:0000313" key="1">
    <source>
        <dbReference type="EMBL" id="CAL6010898.1"/>
    </source>
</evidence>
<reference evidence="1 2" key="1">
    <citation type="submission" date="2024-07" db="EMBL/GenBank/DDBJ databases">
        <authorList>
            <person name="Akdeniz Z."/>
        </authorList>
    </citation>
    <scope>NUCLEOTIDE SEQUENCE [LARGE SCALE GENOMIC DNA]</scope>
</reference>